<evidence type="ECO:0000313" key="8">
    <source>
        <dbReference type="Proteomes" id="UP000596742"/>
    </source>
</evidence>
<feature type="signal peptide" evidence="5">
    <location>
        <begin position="1"/>
        <end position="20"/>
    </location>
</feature>
<dbReference type="PROSITE" id="PS00236">
    <property type="entry name" value="NEUROTR_ION_CHANNEL"/>
    <property type="match status" value="1"/>
</dbReference>
<feature type="transmembrane region" description="Helical" evidence="5">
    <location>
        <begin position="232"/>
        <end position="255"/>
    </location>
</feature>
<dbReference type="Gene3D" id="1.20.58.390">
    <property type="entry name" value="Neurotransmitter-gated ion-channel transmembrane domain"/>
    <property type="match status" value="1"/>
</dbReference>
<feature type="transmembrane region" description="Helical" evidence="5">
    <location>
        <begin position="293"/>
        <end position="313"/>
    </location>
</feature>
<keyword evidence="5" id="KW-0406">Ion transport</keyword>
<evidence type="ECO:0000256" key="5">
    <source>
        <dbReference type="RuleBase" id="RU000687"/>
    </source>
</evidence>
<dbReference type="FunFam" id="2.70.170.10:FF:000028">
    <property type="entry name" value="AcetylCholine Receptor"/>
    <property type="match status" value="1"/>
</dbReference>
<protein>
    <recommendedName>
        <fullName evidence="6">Neurotransmitter-gated ion-channel ligand-binding domain-containing protein</fullName>
    </recommendedName>
</protein>
<dbReference type="InterPro" id="IPR018000">
    <property type="entry name" value="Neurotransmitter_ion_chnl_CS"/>
</dbReference>
<dbReference type="InterPro" id="IPR006201">
    <property type="entry name" value="Neur_channel"/>
</dbReference>
<dbReference type="Gene3D" id="2.70.170.10">
    <property type="entry name" value="Neurotransmitter-gated ion-channel ligand-binding domain"/>
    <property type="match status" value="1"/>
</dbReference>
<evidence type="ECO:0000256" key="1">
    <source>
        <dbReference type="ARBA" id="ARBA00004141"/>
    </source>
</evidence>
<keyword evidence="4 5" id="KW-0472">Membrane</keyword>
<dbReference type="GO" id="GO:0016020">
    <property type="term" value="C:membrane"/>
    <property type="evidence" value="ECO:0007669"/>
    <property type="project" value="UniProtKB-SubCell"/>
</dbReference>
<dbReference type="OrthoDB" id="6057761at2759"/>
<keyword evidence="3 5" id="KW-1133">Transmembrane helix</keyword>
<dbReference type="InterPro" id="IPR006202">
    <property type="entry name" value="Neur_chan_lig-bd"/>
</dbReference>
<feature type="chain" id="PRO_5033092391" description="Neurotransmitter-gated ion-channel ligand-binding domain-containing protein" evidence="5">
    <location>
        <begin position="21"/>
        <end position="370"/>
    </location>
</feature>
<sequence>MHKIMIFLVIYFIFVSSLYSQTLNDTKTLRSNIFTVQAYDATIRPRLDQSKPVDVNMSLSLIAFVQLNEAEGKLITTGYVNIHWTDELLTWSPEDYGGIRQIFVPMNLIWRPHLFLENAIEDLTPLGSEDMLAQIFYNGTVHWLQYQLIETTCTLDFTYYPYDTQNCLFKFIVWSIHTDDVRLYRDFGPTLLRDGFDRHGIWDITAIASENIKKKSAPHEVVIGLIFQRKPAFYVLNMIVPIVLLALLNKFTFVVPVGGDRIAFTVTAWLTYVVYLTLFGTEFSVRTDSIPVISIYLTVEIVSGTIIVVLSVYQYKLAAKSKELNISKRFWKIFIFVAGIKVKNDDTPYKMKSEEILSVMDFYFFCHGDS</sequence>
<evidence type="ECO:0000313" key="7">
    <source>
        <dbReference type="EMBL" id="VDH94098.1"/>
    </source>
</evidence>
<dbReference type="GO" id="GO:0005230">
    <property type="term" value="F:extracellular ligand-gated monoatomic ion channel activity"/>
    <property type="evidence" value="ECO:0007669"/>
    <property type="project" value="InterPro"/>
</dbReference>
<comment type="similarity">
    <text evidence="5">Belongs to the ligand-gated ion channel (TC 1.A.9) family.</text>
</comment>
<keyword evidence="5" id="KW-0732">Signal</keyword>
<name>A0A8B6BQL7_MYTGA</name>
<dbReference type="Pfam" id="PF02931">
    <property type="entry name" value="Neur_chan_LBD"/>
    <property type="match status" value="1"/>
</dbReference>
<evidence type="ECO:0000256" key="2">
    <source>
        <dbReference type="ARBA" id="ARBA00022692"/>
    </source>
</evidence>
<dbReference type="PANTHER" id="PTHR18945">
    <property type="entry name" value="NEUROTRANSMITTER GATED ION CHANNEL"/>
    <property type="match status" value="1"/>
</dbReference>
<comment type="caution">
    <text evidence="5">Lacks conserved residue(s) required for the propagation of feature annotation.</text>
</comment>
<organism evidence="7 8">
    <name type="scientific">Mytilus galloprovincialis</name>
    <name type="common">Mediterranean mussel</name>
    <dbReference type="NCBI Taxonomy" id="29158"/>
    <lineage>
        <taxon>Eukaryota</taxon>
        <taxon>Metazoa</taxon>
        <taxon>Spiralia</taxon>
        <taxon>Lophotrochozoa</taxon>
        <taxon>Mollusca</taxon>
        <taxon>Bivalvia</taxon>
        <taxon>Autobranchia</taxon>
        <taxon>Pteriomorphia</taxon>
        <taxon>Mytilida</taxon>
        <taxon>Mytiloidea</taxon>
        <taxon>Mytilidae</taxon>
        <taxon>Mytilinae</taxon>
        <taxon>Mytilus</taxon>
    </lineage>
</organism>
<keyword evidence="5" id="KW-0813">Transport</keyword>
<dbReference type="InterPro" id="IPR036719">
    <property type="entry name" value="Neuro-gated_channel_TM_sf"/>
</dbReference>
<dbReference type="Proteomes" id="UP000596742">
    <property type="component" value="Unassembled WGS sequence"/>
</dbReference>
<comment type="subcellular location">
    <subcellularLocation>
        <location evidence="1">Membrane</location>
        <topology evidence="1">Multi-pass membrane protein</topology>
    </subcellularLocation>
</comment>
<evidence type="ECO:0000256" key="4">
    <source>
        <dbReference type="ARBA" id="ARBA00023136"/>
    </source>
</evidence>
<keyword evidence="2 5" id="KW-0812">Transmembrane</keyword>
<gene>
    <name evidence="7" type="ORF">MGAL_10B075776</name>
</gene>
<evidence type="ECO:0000259" key="6">
    <source>
        <dbReference type="Pfam" id="PF02931"/>
    </source>
</evidence>
<dbReference type="InterPro" id="IPR036734">
    <property type="entry name" value="Neur_chan_lig-bd_sf"/>
</dbReference>
<feature type="domain" description="Neurotransmitter-gated ion-channel ligand-binding" evidence="6">
    <location>
        <begin position="37"/>
        <end position="231"/>
    </location>
</feature>
<dbReference type="CDD" id="cd19051">
    <property type="entry name" value="LGIC_TM_cation"/>
    <property type="match status" value="1"/>
</dbReference>
<dbReference type="EMBL" id="UYJE01000550">
    <property type="protein sequence ID" value="VDH94098.1"/>
    <property type="molecule type" value="Genomic_DNA"/>
</dbReference>
<feature type="transmembrane region" description="Helical" evidence="5">
    <location>
        <begin position="262"/>
        <end position="281"/>
    </location>
</feature>
<reference evidence="7" key="1">
    <citation type="submission" date="2018-11" db="EMBL/GenBank/DDBJ databases">
        <authorList>
            <person name="Alioto T."/>
            <person name="Alioto T."/>
        </authorList>
    </citation>
    <scope>NUCLEOTIDE SEQUENCE</scope>
</reference>
<keyword evidence="8" id="KW-1185">Reference proteome</keyword>
<keyword evidence="5" id="KW-0407">Ion channel</keyword>
<comment type="caution">
    <text evidence="7">The sequence shown here is derived from an EMBL/GenBank/DDBJ whole genome shotgun (WGS) entry which is preliminary data.</text>
</comment>
<dbReference type="InterPro" id="IPR038050">
    <property type="entry name" value="Neuro_actylchol_rec"/>
</dbReference>
<dbReference type="CDD" id="cd18989">
    <property type="entry name" value="LGIC_ECD_cation"/>
    <property type="match status" value="1"/>
</dbReference>
<dbReference type="PRINTS" id="PR00252">
    <property type="entry name" value="NRIONCHANNEL"/>
</dbReference>
<dbReference type="SUPFAM" id="SSF90112">
    <property type="entry name" value="Neurotransmitter-gated ion-channel transmembrane pore"/>
    <property type="match status" value="1"/>
</dbReference>
<dbReference type="AlphaFoldDB" id="A0A8B6BQL7"/>
<dbReference type="SUPFAM" id="SSF63712">
    <property type="entry name" value="Nicotinic receptor ligand binding domain-like"/>
    <property type="match status" value="1"/>
</dbReference>
<accession>A0A8B6BQL7</accession>
<proteinExistence type="inferred from homology"/>
<dbReference type="GO" id="GO:0004888">
    <property type="term" value="F:transmembrane signaling receptor activity"/>
    <property type="evidence" value="ECO:0007669"/>
    <property type="project" value="InterPro"/>
</dbReference>
<evidence type="ECO:0000256" key="3">
    <source>
        <dbReference type="ARBA" id="ARBA00022989"/>
    </source>
</evidence>